<accession>A0ABQ0XIY7</accession>
<dbReference type="Pfam" id="PF06194">
    <property type="entry name" value="Phage_Orf51"/>
    <property type="match status" value="1"/>
</dbReference>
<dbReference type="GeneID" id="96997191"/>
<dbReference type="Proteomes" id="UP000321040">
    <property type="component" value="Unassembled WGS sequence"/>
</dbReference>
<reference evidence="1 2" key="1">
    <citation type="submission" date="2019-07" db="EMBL/GenBank/DDBJ databases">
        <title>Whole genome shotgun sequence of Staphylococcus kloosii NBRC 109624.</title>
        <authorList>
            <person name="Hosoyama A."/>
            <person name="Uohara A."/>
            <person name="Ohji S."/>
            <person name="Ichikawa N."/>
        </authorList>
    </citation>
    <scope>NUCLEOTIDE SEQUENCE [LARGE SCALE GENOMIC DNA]</scope>
    <source>
        <strain evidence="1 2">NBRC 109624</strain>
    </source>
</reference>
<proteinExistence type="predicted"/>
<name>A0ABQ0XIY7_9STAP</name>
<organism evidence="1 2">
    <name type="scientific">Staphylococcus kloosii</name>
    <dbReference type="NCBI Taxonomy" id="29384"/>
    <lineage>
        <taxon>Bacteria</taxon>
        <taxon>Bacillati</taxon>
        <taxon>Bacillota</taxon>
        <taxon>Bacilli</taxon>
        <taxon>Bacillales</taxon>
        <taxon>Staphylococcaceae</taxon>
        <taxon>Staphylococcus</taxon>
    </lineage>
</organism>
<dbReference type="EMBL" id="BKAQ01000004">
    <property type="protein sequence ID" value="GEP81426.1"/>
    <property type="molecule type" value="Genomic_DNA"/>
</dbReference>
<protein>
    <recommendedName>
        <fullName evidence="3">Phage protein</fullName>
    </recommendedName>
</protein>
<keyword evidence="2" id="KW-1185">Reference proteome</keyword>
<gene>
    <name evidence="1" type="ORF">SKL01_06040</name>
</gene>
<comment type="caution">
    <text evidence="1">The sequence shown here is derived from an EMBL/GenBank/DDBJ whole genome shotgun (WGS) entry which is preliminary data.</text>
</comment>
<dbReference type="RefSeq" id="WP_103295837.1">
    <property type="nucleotide sequence ID" value="NZ_BKAQ01000004.1"/>
</dbReference>
<evidence type="ECO:0008006" key="3">
    <source>
        <dbReference type="Google" id="ProtNLM"/>
    </source>
</evidence>
<evidence type="ECO:0000313" key="2">
    <source>
        <dbReference type="Proteomes" id="UP000321040"/>
    </source>
</evidence>
<evidence type="ECO:0000313" key="1">
    <source>
        <dbReference type="EMBL" id="GEP81426.1"/>
    </source>
</evidence>
<sequence>MRSTYFTNKHYLTKDNRRIAHVHIVGDAYTVCGHYKRFTEFKRRTFDRSEFEQFCSDKELSIEE</sequence>
<dbReference type="InterPro" id="IPR009338">
    <property type="entry name" value="Orf51"/>
</dbReference>